<dbReference type="InterPro" id="IPR001345">
    <property type="entry name" value="PG/BPGM_mutase_AS"/>
</dbReference>
<accession>R4Z2H4</accession>
<dbReference type="PANTHER" id="PTHR48100:SF1">
    <property type="entry name" value="HISTIDINE PHOSPHATASE FAMILY PROTEIN-RELATED"/>
    <property type="match status" value="1"/>
</dbReference>
<feature type="active site" description="Proton donor/acceptor" evidence="3">
    <location>
        <position position="82"/>
    </location>
</feature>
<proteinExistence type="predicted"/>
<dbReference type="SUPFAM" id="SSF53254">
    <property type="entry name" value="Phosphoglycerate mutase-like"/>
    <property type="match status" value="1"/>
</dbReference>
<dbReference type="GO" id="GO:0005737">
    <property type="term" value="C:cytoplasm"/>
    <property type="evidence" value="ECO:0007669"/>
    <property type="project" value="TreeGrafter"/>
</dbReference>
<feature type="binding site" evidence="4">
    <location>
        <begin position="9"/>
        <end position="16"/>
    </location>
    <ligand>
        <name>substrate</name>
    </ligand>
</feature>
<dbReference type="InterPro" id="IPR050275">
    <property type="entry name" value="PGM_Phosphatase"/>
</dbReference>
<dbReference type="EMBL" id="CANL01000056">
    <property type="protein sequence ID" value="CCM65149.1"/>
    <property type="molecule type" value="Genomic_DNA"/>
</dbReference>
<dbReference type="Gene3D" id="3.40.50.1240">
    <property type="entry name" value="Phosphoglycerate mutase-like"/>
    <property type="match status" value="1"/>
</dbReference>
<evidence type="ECO:0000256" key="1">
    <source>
        <dbReference type="ARBA" id="ARBA00023152"/>
    </source>
</evidence>
<evidence type="ECO:0000256" key="2">
    <source>
        <dbReference type="ARBA" id="ARBA00023235"/>
    </source>
</evidence>
<dbReference type="AlphaFoldDB" id="R4Z2H4"/>
<gene>
    <name evidence="5" type="ORF">BN381_60053</name>
</gene>
<dbReference type="RefSeq" id="WP_012229629.1">
    <property type="nucleotide sequence ID" value="NZ_HG422565.1"/>
</dbReference>
<feature type="active site" description="Tele-phosphohistidine intermediate" evidence="3">
    <location>
        <position position="10"/>
    </location>
</feature>
<dbReference type="eggNOG" id="COG0406">
    <property type="taxonomic scope" value="Bacteria"/>
</dbReference>
<evidence type="ECO:0000256" key="3">
    <source>
        <dbReference type="PIRSR" id="PIRSR613078-1"/>
    </source>
</evidence>
<feature type="binding site" evidence="4">
    <location>
        <position position="57"/>
    </location>
    <ligand>
        <name>substrate</name>
    </ligand>
</feature>
<reference evidence="5 6" key="1">
    <citation type="journal article" date="2013" name="ISME J.">
        <title>Metabolic model for the filamentous 'Candidatus Microthrix parvicella' based on genomic and metagenomic analyses.</title>
        <authorList>
            <person name="Jon McIlroy S."/>
            <person name="Kristiansen R."/>
            <person name="Albertsen M."/>
            <person name="Michael Karst S."/>
            <person name="Rossetti S."/>
            <person name="Lund Nielsen J."/>
            <person name="Tandoi V."/>
            <person name="James Seviour R."/>
            <person name="Nielsen P.H."/>
        </authorList>
    </citation>
    <scope>NUCLEOTIDE SEQUENCE [LARGE SCALE GENOMIC DNA]</scope>
    <source>
        <strain evidence="5 6">RN1</strain>
    </source>
</reference>
<keyword evidence="2" id="KW-0413">Isomerase</keyword>
<dbReference type="STRING" id="1229780.BN381_60053"/>
<dbReference type="GO" id="GO:0016791">
    <property type="term" value="F:phosphatase activity"/>
    <property type="evidence" value="ECO:0007669"/>
    <property type="project" value="TreeGrafter"/>
</dbReference>
<dbReference type="Pfam" id="PF00300">
    <property type="entry name" value="His_Phos_1"/>
    <property type="match status" value="1"/>
</dbReference>
<keyword evidence="1" id="KW-0324">Glycolysis</keyword>
<sequence>MPLNVLLIRHGQSEWNATGRWQGQADPPLTDEGRNDARRAAEALGAFDAVVASTLQRAIETAEALADGIGVGPVLTDPRWMERTAGPWEGLTRPEIEAGWPGHLAEGGRPAGWEADEVLVTRALAALAGLWVQTSDGQVAVVTHSGLIMAVERHLGEPAGRLPNLGGRWVVGHAADRWELGPRVQLIDAATSPGVIE</sequence>
<organism evidence="5 6">
    <name type="scientific">Candidatus Neomicrothrix parvicella RN1</name>
    <dbReference type="NCBI Taxonomy" id="1229780"/>
    <lineage>
        <taxon>Bacteria</taxon>
        <taxon>Bacillati</taxon>
        <taxon>Actinomycetota</taxon>
        <taxon>Acidimicrobiia</taxon>
        <taxon>Acidimicrobiales</taxon>
        <taxon>Microthrixaceae</taxon>
        <taxon>Candidatus Neomicrothrix</taxon>
    </lineage>
</organism>
<dbReference type="PANTHER" id="PTHR48100">
    <property type="entry name" value="BROAD-SPECIFICITY PHOSPHATASE YOR283W-RELATED"/>
    <property type="match status" value="1"/>
</dbReference>
<dbReference type="HOGENOM" id="CLU_033323_8_4_11"/>
<evidence type="ECO:0000313" key="5">
    <source>
        <dbReference type="EMBL" id="CCM65149.1"/>
    </source>
</evidence>
<protein>
    <submittedName>
        <fullName evidence="5">Putative phosphoglycerate mutase related protein</fullName>
    </submittedName>
</protein>
<dbReference type="PROSITE" id="PS00175">
    <property type="entry name" value="PG_MUTASE"/>
    <property type="match status" value="1"/>
</dbReference>
<dbReference type="OrthoDB" id="9793115at2"/>
<dbReference type="InterPro" id="IPR013078">
    <property type="entry name" value="His_Pase_superF_clade-1"/>
</dbReference>
<name>R4Z2H4_9ACTN</name>
<dbReference type="SMART" id="SM00855">
    <property type="entry name" value="PGAM"/>
    <property type="match status" value="1"/>
</dbReference>
<evidence type="ECO:0000256" key="4">
    <source>
        <dbReference type="PIRSR" id="PIRSR613078-2"/>
    </source>
</evidence>
<dbReference type="Proteomes" id="UP000018291">
    <property type="component" value="Unassembled WGS sequence"/>
</dbReference>
<keyword evidence="6" id="KW-1185">Reference proteome</keyword>
<dbReference type="CDD" id="cd07067">
    <property type="entry name" value="HP_PGM_like"/>
    <property type="match status" value="1"/>
</dbReference>
<comment type="caution">
    <text evidence="5">The sequence shown here is derived from an EMBL/GenBank/DDBJ whole genome shotgun (WGS) entry which is preliminary data.</text>
</comment>
<evidence type="ECO:0000313" key="6">
    <source>
        <dbReference type="Proteomes" id="UP000018291"/>
    </source>
</evidence>
<dbReference type="InterPro" id="IPR029033">
    <property type="entry name" value="His_PPase_superfam"/>
</dbReference>